<evidence type="ECO:0000256" key="1">
    <source>
        <dbReference type="SAM" id="MobiDB-lite"/>
    </source>
</evidence>
<reference evidence="3" key="2">
    <citation type="submission" date="2023-07" db="EMBL/GenBank/DDBJ databases">
        <title>Duganella aceri sp. nov., isolated from tree sap.</title>
        <authorList>
            <person name="Kim I.S."/>
        </authorList>
    </citation>
    <scope>NUCLEOTIDE SEQUENCE [LARGE SCALE GENOMIC DNA]</scope>
    <source>
        <strain evidence="3">SAP-35</strain>
    </source>
</reference>
<organism evidence="2 3">
    <name type="scientific">Duganella aceris</name>
    <dbReference type="NCBI Taxonomy" id="2703883"/>
    <lineage>
        <taxon>Bacteria</taxon>
        <taxon>Pseudomonadati</taxon>
        <taxon>Pseudomonadota</taxon>
        <taxon>Betaproteobacteria</taxon>
        <taxon>Burkholderiales</taxon>
        <taxon>Oxalobacteraceae</taxon>
        <taxon>Telluria group</taxon>
        <taxon>Duganella</taxon>
    </lineage>
</organism>
<dbReference type="RefSeq" id="WP_166108535.1">
    <property type="nucleotide sequence ID" value="NZ_JAADJT010000022.1"/>
</dbReference>
<name>A0ABX0FVI8_9BURK</name>
<comment type="caution">
    <text evidence="2">The sequence shown here is derived from an EMBL/GenBank/DDBJ whole genome shotgun (WGS) entry which is preliminary data.</text>
</comment>
<sequence>MKIDSTSRIPGGSGTVETTTQRAVILKQINALQKSEASLSQELAKLGYDSSSIEQRIALQQQIQGIEDQIKALQTALLQTDTDRTVQVVKPAEDEVKQAPATPAAQQDKSNETLGSLIDTVA</sequence>
<evidence type="ECO:0000313" key="3">
    <source>
        <dbReference type="Proteomes" id="UP000666369"/>
    </source>
</evidence>
<gene>
    <name evidence="2" type="ORF">GW587_29705</name>
</gene>
<evidence type="ECO:0000313" key="2">
    <source>
        <dbReference type="EMBL" id="NGZ88418.1"/>
    </source>
</evidence>
<dbReference type="EMBL" id="JAADJT010000022">
    <property type="protein sequence ID" value="NGZ88418.1"/>
    <property type="molecule type" value="Genomic_DNA"/>
</dbReference>
<keyword evidence="3" id="KW-1185">Reference proteome</keyword>
<dbReference type="Proteomes" id="UP000666369">
    <property type="component" value="Unassembled WGS sequence"/>
</dbReference>
<proteinExistence type="predicted"/>
<feature type="region of interest" description="Disordered" evidence="1">
    <location>
        <begin position="93"/>
        <end position="122"/>
    </location>
</feature>
<accession>A0ABX0FVI8</accession>
<protein>
    <recommendedName>
        <fullName evidence="4">FlxA-like family protein</fullName>
    </recommendedName>
</protein>
<evidence type="ECO:0008006" key="4">
    <source>
        <dbReference type="Google" id="ProtNLM"/>
    </source>
</evidence>
<reference evidence="2 3" key="1">
    <citation type="submission" date="2020-01" db="EMBL/GenBank/DDBJ databases">
        <authorList>
            <person name="Lee S.D."/>
        </authorList>
    </citation>
    <scope>NUCLEOTIDE SEQUENCE [LARGE SCALE GENOMIC DNA]</scope>
    <source>
        <strain evidence="2 3">SAP-35</strain>
    </source>
</reference>
<feature type="compositionally biased region" description="Polar residues" evidence="1">
    <location>
        <begin position="104"/>
        <end position="114"/>
    </location>
</feature>